<name>G5H737_9BACT</name>
<dbReference type="Proteomes" id="UP000006008">
    <property type="component" value="Unassembled WGS sequence"/>
</dbReference>
<dbReference type="RefSeq" id="WP_009133686.1">
    <property type="nucleotide sequence ID" value="NZ_CP102250.1"/>
</dbReference>
<organism evidence="1 2">
    <name type="scientific">Alistipes indistinctus YIT 12060</name>
    <dbReference type="NCBI Taxonomy" id="742725"/>
    <lineage>
        <taxon>Bacteria</taxon>
        <taxon>Pseudomonadati</taxon>
        <taxon>Bacteroidota</taxon>
        <taxon>Bacteroidia</taxon>
        <taxon>Bacteroidales</taxon>
        <taxon>Rikenellaceae</taxon>
        <taxon>Alistipes</taxon>
    </lineage>
</organism>
<dbReference type="EMBL" id="ADLD01000009">
    <property type="protein sequence ID" value="EHB92676.1"/>
    <property type="molecule type" value="Genomic_DNA"/>
</dbReference>
<reference evidence="1 2" key="1">
    <citation type="submission" date="2011-08" db="EMBL/GenBank/DDBJ databases">
        <title>The Genome Sequence of Alistipes indistinctus YIT 12060.</title>
        <authorList>
            <consortium name="The Broad Institute Genome Sequencing Platform"/>
            <person name="Earl A."/>
            <person name="Ward D."/>
            <person name="Feldgarden M."/>
            <person name="Gevers D."/>
            <person name="Morotomi M."/>
            <person name="Young S.K."/>
            <person name="Zeng Q."/>
            <person name="Gargeya S."/>
            <person name="Fitzgerald M."/>
            <person name="Haas B."/>
            <person name="Abouelleil A."/>
            <person name="Alvarado L."/>
            <person name="Arachchi H.M."/>
            <person name="Berlin A."/>
            <person name="Brown A."/>
            <person name="Chapman S.B."/>
            <person name="Chen Z."/>
            <person name="Dunbar C."/>
            <person name="Freedman E."/>
            <person name="Gearin G."/>
            <person name="Gellesch M."/>
            <person name="Goldberg J."/>
            <person name="Griggs A."/>
            <person name="Gujja S."/>
            <person name="Heiman D."/>
            <person name="Howarth C."/>
            <person name="Larson L."/>
            <person name="Lui A."/>
            <person name="MacDonald P.J.P."/>
            <person name="Montmayeur A."/>
            <person name="Murphy C."/>
            <person name="Neiman D."/>
            <person name="Pearson M."/>
            <person name="Priest M."/>
            <person name="Roberts A."/>
            <person name="Saif S."/>
            <person name="Shea T."/>
            <person name="Shenoy N."/>
            <person name="Sisk P."/>
            <person name="Stolte C."/>
            <person name="Sykes S."/>
            <person name="Wortman J."/>
            <person name="Nusbaum C."/>
            <person name="Birren B."/>
        </authorList>
    </citation>
    <scope>NUCLEOTIDE SEQUENCE [LARGE SCALE GENOMIC DNA]</scope>
    <source>
        <strain evidence="1 2">YIT 12060</strain>
    </source>
</reference>
<protein>
    <submittedName>
        <fullName evidence="1">Uncharacterized protein</fullName>
    </submittedName>
</protein>
<dbReference type="HOGENOM" id="CLU_2448114_0_0_10"/>
<evidence type="ECO:0000313" key="1">
    <source>
        <dbReference type="EMBL" id="EHB92676.1"/>
    </source>
</evidence>
<accession>G5H737</accession>
<sequence>METTYEKELFRQIRESVQTPEDLFARLAELRILDETRMRALAVREWIKQQNPVLIHGRPKKGICRPNGVVDTMWQAAEHFKCSFEAIRKYWYYYTDVNF</sequence>
<dbReference type="STRING" id="742725.HMPREF9450_00880"/>
<dbReference type="AlphaFoldDB" id="G5H737"/>
<dbReference type="GeneID" id="92816104"/>
<evidence type="ECO:0000313" key="2">
    <source>
        <dbReference type="Proteomes" id="UP000006008"/>
    </source>
</evidence>
<gene>
    <name evidence="1" type="ORF">HMPREF9450_00880</name>
</gene>
<comment type="caution">
    <text evidence="1">The sequence shown here is derived from an EMBL/GenBank/DDBJ whole genome shotgun (WGS) entry which is preliminary data.</text>
</comment>
<proteinExistence type="predicted"/>
<keyword evidence="2" id="KW-1185">Reference proteome</keyword>